<organism evidence="2 3">
    <name type="scientific">Candidatus Woesebacteria bacterium RBG_13_46_13</name>
    <dbReference type="NCBI Taxonomy" id="1802479"/>
    <lineage>
        <taxon>Bacteria</taxon>
        <taxon>Candidatus Woeseibacteriota</taxon>
    </lineage>
</organism>
<name>A0A1F7X4K6_9BACT</name>
<protein>
    <submittedName>
        <fullName evidence="2">Uncharacterized protein</fullName>
    </submittedName>
</protein>
<dbReference type="STRING" id="1802479.A2Y68_00775"/>
<gene>
    <name evidence="2" type="ORF">A2Y68_00775</name>
</gene>
<evidence type="ECO:0000256" key="1">
    <source>
        <dbReference type="SAM" id="Phobius"/>
    </source>
</evidence>
<keyword evidence="1" id="KW-1133">Transmembrane helix</keyword>
<evidence type="ECO:0000313" key="2">
    <source>
        <dbReference type="EMBL" id="OGM09947.1"/>
    </source>
</evidence>
<evidence type="ECO:0000313" key="3">
    <source>
        <dbReference type="Proteomes" id="UP000176778"/>
    </source>
</evidence>
<dbReference type="Proteomes" id="UP000176778">
    <property type="component" value="Unassembled WGS sequence"/>
</dbReference>
<accession>A0A1F7X4K6</accession>
<reference evidence="2 3" key="1">
    <citation type="journal article" date="2016" name="Nat. Commun.">
        <title>Thousands of microbial genomes shed light on interconnected biogeochemical processes in an aquifer system.</title>
        <authorList>
            <person name="Anantharaman K."/>
            <person name="Brown C.T."/>
            <person name="Hug L.A."/>
            <person name="Sharon I."/>
            <person name="Castelle C.J."/>
            <person name="Probst A.J."/>
            <person name="Thomas B.C."/>
            <person name="Singh A."/>
            <person name="Wilkins M.J."/>
            <person name="Karaoz U."/>
            <person name="Brodie E.L."/>
            <person name="Williams K.H."/>
            <person name="Hubbard S.S."/>
            <person name="Banfield J.F."/>
        </authorList>
    </citation>
    <scope>NUCLEOTIDE SEQUENCE [LARGE SCALE GENOMIC DNA]</scope>
</reference>
<sequence length="76" mass="8865">MKCYYMSKMKKESVIGILILLGLVYWFAIRPSNIRSHCHNLADENARIWATSVKDGKESEIYDRSLEKCINEKGLR</sequence>
<proteinExistence type="predicted"/>
<keyword evidence="1" id="KW-0472">Membrane</keyword>
<dbReference type="AlphaFoldDB" id="A0A1F7X4K6"/>
<dbReference type="EMBL" id="MGFR01000002">
    <property type="protein sequence ID" value="OGM09947.1"/>
    <property type="molecule type" value="Genomic_DNA"/>
</dbReference>
<comment type="caution">
    <text evidence="2">The sequence shown here is derived from an EMBL/GenBank/DDBJ whole genome shotgun (WGS) entry which is preliminary data.</text>
</comment>
<feature type="transmembrane region" description="Helical" evidence="1">
    <location>
        <begin position="12"/>
        <end position="29"/>
    </location>
</feature>
<keyword evidence="1" id="KW-0812">Transmembrane</keyword>